<accession>A0A9X1TEC9</accession>
<proteinExistence type="predicted"/>
<evidence type="ECO:0000313" key="3">
    <source>
        <dbReference type="Proteomes" id="UP001139000"/>
    </source>
</evidence>
<evidence type="ECO:0000313" key="2">
    <source>
        <dbReference type="EMBL" id="MCF0061360.1"/>
    </source>
</evidence>
<gene>
    <name evidence="2" type="ORF">LXM26_07640</name>
</gene>
<sequence>MSFFEKFAKAASDLGSYIIKTTAKTIDFIYDTTVQIAGRIADASRRALKSIGKDIETIIEVTADVAKTTIRKVSEIAREIKNGFNNIFTSQQKSEAQYGTQVRYAGEIFEIAKELLERAEEAHSNAARQNFRDFARLSASSMFLEDLLKRQHFDSAQTINTRFVGSIWKFLDNEFDGDNAAIEDFDRQISQIYKKGLLEIGSEILVNFWKSQEGELKSKLDSQVLRFNNLEREIGKLESRKERNLDDVVALDEEIGTKRDELRDLKWEEQQLRREYLDNKDMAGVSRSMLFVMKYQYKLPTYLIELGTTAGEIITRWKRNILPSVEERELIRTFSLAAEGERRTFYTSGPQVEL</sequence>
<keyword evidence="3" id="KW-1185">Reference proteome</keyword>
<protein>
    <submittedName>
        <fullName evidence="2">Uncharacterized protein</fullName>
    </submittedName>
</protein>
<reference evidence="2" key="1">
    <citation type="submission" date="2021-12" db="EMBL/GenBank/DDBJ databases">
        <title>Novel species in genus Dyadobacter.</title>
        <authorList>
            <person name="Ma C."/>
        </authorList>
    </citation>
    <scope>NUCLEOTIDE SEQUENCE</scope>
    <source>
        <strain evidence="2">LJ419</strain>
    </source>
</reference>
<dbReference type="AlphaFoldDB" id="A0A9X1TEC9"/>
<organism evidence="2 3">
    <name type="scientific">Dyadobacter chenwenxiniae</name>
    <dbReference type="NCBI Taxonomy" id="2906456"/>
    <lineage>
        <taxon>Bacteria</taxon>
        <taxon>Pseudomonadati</taxon>
        <taxon>Bacteroidota</taxon>
        <taxon>Cytophagia</taxon>
        <taxon>Cytophagales</taxon>
        <taxon>Spirosomataceae</taxon>
        <taxon>Dyadobacter</taxon>
    </lineage>
</organism>
<evidence type="ECO:0000256" key="1">
    <source>
        <dbReference type="SAM" id="Coils"/>
    </source>
</evidence>
<comment type="caution">
    <text evidence="2">The sequence shown here is derived from an EMBL/GenBank/DDBJ whole genome shotgun (WGS) entry which is preliminary data.</text>
</comment>
<feature type="coiled-coil region" evidence="1">
    <location>
        <begin position="220"/>
        <end position="275"/>
    </location>
</feature>
<dbReference type="RefSeq" id="WP_234654613.1">
    <property type="nucleotide sequence ID" value="NZ_CP094997.1"/>
</dbReference>
<name>A0A9X1TEC9_9BACT</name>
<dbReference type="EMBL" id="JAJTTC010000001">
    <property type="protein sequence ID" value="MCF0061360.1"/>
    <property type="molecule type" value="Genomic_DNA"/>
</dbReference>
<keyword evidence="1" id="KW-0175">Coiled coil</keyword>
<dbReference type="Proteomes" id="UP001139000">
    <property type="component" value="Unassembled WGS sequence"/>
</dbReference>